<feature type="transmembrane region" description="Helical" evidence="11">
    <location>
        <begin position="328"/>
        <end position="349"/>
    </location>
</feature>
<keyword evidence="7 11" id="KW-1133">Transmembrane helix</keyword>
<keyword evidence="4" id="KW-0997">Cell inner membrane</keyword>
<feature type="transmembrane region" description="Helical" evidence="11">
    <location>
        <begin position="85"/>
        <end position="107"/>
    </location>
</feature>
<accession>A0ABP8TM56</accession>
<evidence type="ECO:0000256" key="8">
    <source>
        <dbReference type="ARBA" id="ARBA00023136"/>
    </source>
</evidence>
<protein>
    <recommendedName>
        <fullName evidence="10">Xylose transport system permease protein XylH</fullName>
    </recommendedName>
</protein>
<feature type="transmembrane region" description="Helical" evidence="11">
    <location>
        <begin position="241"/>
        <end position="263"/>
    </location>
</feature>
<proteinExistence type="predicted"/>
<feature type="transmembrane region" description="Helical" evidence="11">
    <location>
        <begin position="166"/>
        <end position="185"/>
    </location>
</feature>
<reference evidence="13" key="1">
    <citation type="journal article" date="2019" name="Int. J. Syst. Evol. Microbiol.">
        <title>The Global Catalogue of Microorganisms (GCM) 10K type strain sequencing project: providing services to taxonomists for standard genome sequencing and annotation.</title>
        <authorList>
            <consortium name="The Broad Institute Genomics Platform"/>
            <consortium name="The Broad Institute Genome Sequencing Center for Infectious Disease"/>
            <person name="Wu L."/>
            <person name="Ma J."/>
        </authorList>
    </citation>
    <scope>NUCLEOTIDE SEQUENCE [LARGE SCALE GENOMIC DNA]</scope>
    <source>
        <strain evidence="13">JCM 17938</strain>
    </source>
</reference>
<name>A0ABP8TM56_9ACTN</name>
<dbReference type="Proteomes" id="UP001500212">
    <property type="component" value="Unassembled WGS sequence"/>
</dbReference>
<feature type="transmembrane region" description="Helical" evidence="11">
    <location>
        <begin position="54"/>
        <end position="73"/>
    </location>
</feature>
<evidence type="ECO:0000313" key="13">
    <source>
        <dbReference type="Proteomes" id="UP001500212"/>
    </source>
</evidence>
<feature type="transmembrane region" description="Helical" evidence="11">
    <location>
        <begin position="361"/>
        <end position="379"/>
    </location>
</feature>
<feature type="transmembrane region" description="Helical" evidence="11">
    <location>
        <begin position="136"/>
        <end position="159"/>
    </location>
</feature>
<feature type="transmembrane region" description="Helical" evidence="11">
    <location>
        <begin position="386"/>
        <end position="405"/>
    </location>
</feature>
<dbReference type="CDD" id="cd06579">
    <property type="entry name" value="TM_PBP1_transp_AraH_like"/>
    <property type="match status" value="1"/>
</dbReference>
<evidence type="ECO:0000256" key="1">
    <source>
        <dbReference type="ARBA" id="ARBA00004651"/>
    </source>
</evidence>
<dbReference type="InterPro" id="IPR001851">
    <property type="entry name" value="ABC_transp_permease"/>
</dbReference>
<evidence type="ECO:0000256" key="5">
    <source>
        <dbReference type="ARBA" id="ARBA00022597"/>
    </source>
</evidence>
<evidence type="ECO:0000256" key="11">
    <source>
        <dbReference type="SAM" id="Phobius"/>
    </source>
</evidence>
<keyword evidence="3" id="KW-1003">Cell membrane</keyword>
<evidence type="ECO:0000256" key="4">
    <source>
        <dbReference type="ARBA" id="ARBA00022519"/>
    </source>
</evidence>
<evidence type="ECO:0000313" key="12">
    <source>
        <dbReference type="EMBL" id="GAA4611652.1"/>
    </source>
</evidence>
<comment type="function">
    <text evidence="9">Part of the binding-protein-dependent transport system for D-xylose. Probably responsible for the translocation of the substrate across the membrane.</text>
</comment>
<evidence type="ECO:0000256" key="2">
    <source>
        <dbReference type="ARBA" id="ARBA00022448"/>
    </source>
</evidence>
<evidence type="ECO:0000256" key="9">
    <source>
        <dbReference type="ARBA" id="ARBA00035611"/>
    </source>
</evidence>
<organism evidence="12 13">
    <name type="scientific">Actinoallomurus liliacearum</name>
    <dbReference type="NCBI Taxonomy" id="1080073"/>
    <lineage>
        <taxon>Bacteria</taxon>
        <taxon>Bacillati</taxon>
        <taxon>Actinomycetota</taxon>
        <taxon>Actinomycetes</taxon>
        <taxon>Streptosporangiales</taxon>
        <taxon>Thermomonosporaceae</taxon>
        <taxon>Actinoallomurus</taxon>
    </lineage>
</organism>
<dbReference type="EMBL" id="BAABHJ010000017">
    <property type="protein sequence ID" value="GAA4611652.1"/>
    <property type="molecule type" value="Genomic_DNA"/>
</dbReference>
<keyword evidence="6 11" id="KW-0812">Transmembrane</keyword>
<keyword evidence="8 11" id="KW-0472">Membrane</keyword>
<sequence>MSTETPEPNVVDPVPEKRAATATLADSDFSADTREQTVSSAINGYVIKLRSGDLGALPAVFGLVVLIILFYGLRPETFLSKGNIANLLTQALPVTILAMGLVFVLLLGEIDLSAGVASGACAAVMAKLMVDGGQNWIVAVLAAAVTGLVIGAAIGALVAIVRIPSFVVTLALFLGLQGIALKLIGEGGTVPVHDKVVYALANKYMPVWLGWTVAAVGVLLFAAVKLLRWQRQNAKSLSRQPLVLVVVQVVLVAIALLGGAYILNLNRARTPLAPFFGGIPWGVPLVAVLLIVCTFVLSRTAYGRHVYAVGGNAEAARRAGINVNRIRMSVFMIGSLLAAVSGIVAASRLNSVTPDAGAGNTLLYAVGAAVIGGTSLFGGKGKARDAILGGLVIAIIDNGLGLLGAKAYANYLITGGFLLLAASIDALARRRRSATGR</sequence>
<keyword evidence="2" id="KW-0813">Transport</keyword>
<evidence type="ECO:0000256" key="7">
    <source>
        <dbReference type="ARBA" id="ARBA00022989"/>
    </source>
</evidence>
<evidence type="ECO:0000256" key="3">
    <source>
        <dbReference type="ARBA" id="ARBA00022475"/>
    </source>
</evidence>
<keyword evidence="13" id="KW-1185">Reference proteome</keyword>
<dbReference type="PANTHER" id="PTHR32196">
    <property type="entry name" value="ABC TRANSPORTER PERMEASE PROTEIN YPHD-RELATED-RELATED"/>
    <property type="match status" value="1"/>
</dbReference>
<keyword evidence="5" id="KW-0762">Sugar transport</keyword>
<dbReference type="RefSeq" id="WP_345358892.1">
    <property type="nucleotide sequence ID" value="NZ_BAABHJ010000017.1"/>
</dbReference>
<evidence type="ECO:0000256" key="10">
    <source>
        <dbReference type="ARBA" id="ARBA00035686"/>
    </source>
</evidence>
<dbReference type="PANTHER" id="PTHR32196:SF32">
    <property type="entry name" value="XYLOSE TRANSPORT SYSTEM PERMEASE PROTEIN XYLH"/>
    <property type="match status" value="1"/>
</dbReference>
<feature type="transmembrane region" description="Helical" evidence="11">
    <location>
        <begin position="275"/>
        <end position="297"/>
    </location>
</feature>
<feature type="transmembrane region" description="Helical" evidence="11">
    <location>
        <begin position="411"/>
        <end position="428"/>
    </location>
</feature>
<dbReference type="Pfam" id="PF02653">
    <property type="entry name" value="BPD_transp_2"/>
    <property type="match status" value="1"/>
</dbReference>
<comment type="subcellular location">
    <subcellularLocation>
        <location evidence="1">Cell membrane</location>
        <topology evidence="1">Multi-pass membrane protein</topology>
    </subcellularLocation>
</comment>
<feature type="transmembrane region" description="Helical" evidence="11">
    <location>
        <begin position="205"/>
        <end position="229"/>
    </location>
</feature>
<evidence type="ECO:0000256" key="6">
    <source>
        <dbReference type="ARBA" id="ARBA00022692"/>
    </source>
</evidence>
<comment type="caution">
    <text evidence="12">The sequence shown here is derived from an EMBL/GenBank/DDBJ whole genome shotgun (WGS) entry which is preliminary data.</text>
</comment>
<gene>
    <name evidence="12" type="ORF">GCM10023195_49500</name>
</gene>